<accession>A0A8C5U9W7</accession>
<sequence length="92" mass="10633">MLVMLILAFLSILKTAGFWNNHRQNFPPGPRPLPIIGNLLLFDLKRPYRTYLQVLIFFPIGPITTHIIEPHSPRCHRDSPIAPDVLHPWMSL</sequence>
<organism evidence="2 3">
    <name type="scientific">Malurus cyaneus samueli</name>
    <dbReference type="NCBI Taxonomy" id="2593467"/>
    <lineage>
        <taxon>Eukaryota</taxon>
        <taxon>Metazoa</taxon>
        <taxon>Chordata</taxon>
        <taxon>Craniata</taxon>
        <taxon>Vertebrata</taxon>
        <taxon>Euteleostomi</taxon>
        <taxon>Archelosauria</taxon>
        <taxon>Archosauria</taxon>
        <taxon>Dinosauria</taxon>
        <taxon>Saurischia</taxon>
        <taxon>Theropoda</taxon>
        <taxon>Coelurosauria</taxon>
        <taxon>Aves</taxon>
        <taxon>Neognathae</taxon>
        <taxon>Neoaves</taxon>
        <taxon>Telluraves</taxon>
        <taxon>Australaves</taxon>
        <taxon>Passeriformes</taxon>
        <taxon>Meliphagoidea</taxon>
        <taxon>Maluridae</taxon>
        <taxon>Malurus</taxon>
    </lineage>
</organism>
<proteinExistence type="predicted"/>
<dbReference type="GO" id="GO:0016705">
    <property type="term" value="F:oxidoreductase activity, acting on paired donors, with incorporation or reduction of molecular oxygen"/>
    <property type="evidence" value="ECO:0007669"/>
    <property type="project" value="InterPro"/>
</dbReference>
<protein>
    <recommendedName>
        <fullName evidence="4">Cytochrome P450</fullName>
    </recommendedName>
</protein>
<feature type="chain" id="PRO_5034848197" description="Cytochrome P450" evidence="1">
    <location>
        <begin position="18"/>
        <end position="92"/>
    </location>
</feature>
<dbReference type="AlphaFoldDB" id="A0A8C5U9W7"/>
<keyword evidence="1" id="KW-0732">Signal</keyword>
<dbReference type="OrthoDB" id="1055148at2759"/>
<name>A0A8C5U9W7_9PASS</name>
<evidence type="ECO:0000313" key="2">
    <source>
        <dbReference type="Ensembl" id="ENSMCSP00000018636.1"/>
    </source>
</evidence>
<dbReference type="Ensembl" id="ENSMCST00000019102.1">
    <property type="protein sequence ID" value="ENSMCSP00000018636.1"/>
    <property type="gene ID" value="ENSMCSG00000013101.1"/>
</dbReference>
<dbReference type="GO" id="GO:0005506">
    <property type="term" value="F:iron ion binding"/>
    <property type="evidence" value="ECO:0007669"/>
    <property type="project" value="InterPro"/>
</dbReference>
<evidence type="ECO:0008006" key="4">
    <source>
        <dbReference type="Google" id="ProtNLM"/>
    </source>
</evidence>
<evidence type="ECO:0000256" key="1">
    <source>
        <dbReference type="SAM" id="SignalP"/>
    </source>
</evidence>
<keyword evidence="3" id="KW-1185">Reference proteome</keyword>
<evidence type="ECO:0000313" key="3">
    <source>
        <dbReference type="Proteomes" id="UP000694560"/>
    </source>
</evidence>
<reference evidence="2" key="2">
    <citation type="submission" date="2025-09" db="UniProtKB">
        <authorList>
            <consortium name="Ensembl"/>
        </authorList>
    </citation>
    <scope>IDENTIFICATION</scope>
</reference>
<dbReference type="GO" id="GO:0020037">
    <property type="term" value="F:heme binding"/>
    <property type="evidence" value="ECO:0007669"/>
    <property type="project" value="InterPro"/>
</dbReference>
<dbReference type="InterPro" id="IPR036396">
    <property type="entry name" value="Cyt_P450_sf"/>
</dbReference>
<feature type="signal peptide" evidence="1">
    <location>
        <begin position="1"/>
        <end position="17"/>
    </location>
</feature>
<dbReference type="SUPFAM" id="SSF48264">
    <property type="entry name" value="Cytochrome P450"/>
    <property type="match status" value="1"/>
</dbReference>
<dbReference type="Proteomes" id="UP000694560">
    <property type="component" value="Unplaced"/>
</dbReference>
<reference evidence="2" key="1">
    <citation type="submission" date="2025-08" db="UniProtKB">
        <authorList>
            <consortium name="Ensembl"/>
        </authorList>
    </citation>
    <scope>IDENTIFICATION</scope>
</reference>
<dbReference type="GO" id="GO:0004497">
    <property type="term" value="F:monooxygenase activity"/>
    <property type="evidence" value="ECO:0007669"/>
    <property type="project" value="InterPro"/>
</dbReference>